<name>A0A371RKQ0_9PROT</name>
<dbReference type="RefSeq" id="WP_116392675.1">
    <property type="nucleotide sequence ID" value="NZ_QUQO01000001.1"/>
</dbReference>
<dbReference type="Pfam" id="PF13710">
    <property type="entry name" value="ACT_5"/>
    <property type="match status" value="1"/>
</dbReference>
<evidence type="ECO:0000313" key="2">
    <source>
        <dbReference type="Proteomes" id="UP000264589"/>
    </source>
</evidence>
<evidence type="ECO:0000313" key="1">
    <source>
        <dbReference type="EMBL" id="RFB06042.1"/>
    </source>
</evidence>
<dbReference type="OrthoDB" id="6198158at2"/>
<keyword evidence="2" id="KW-1185">Reference proteome</keyword>
<gene>
    <name evidence="1" type="ORF">DX908_12690</name>
</gene>
<accession>A0A371RKQ0</accession>
<dbReference type="InParanoid" id="A0A371RKQ0"/>
<proteinExistence type="predicted"/>
<dbReference type="EMBL" id="QUQO01000001">
    <property type="protein sequence ID" value="RFB06042.1"/>
    <property type="molecule type" value="Genomic_DNA"/>
</dbReference>
<dbReference type="AlphaFoldDB" id="A0A371RKQ0"/>
<reference evidence="1 2" key="1">
    <citation type="submission" date="2018-08" db="EMBL/GenBank/DDBJ databases">
        <title>Parvularcula sp. SM1705, isolated from surface water of the South Sea China.</title>
        <authorList>
            <person name="Sun L."/>
        </authorList>
    </citation>
    <scope>NUCLEOTIDE SEQUENCE [LARGE SCALE GENOMIC DNA]</scope>
    <source>
        <strain evidence="1 2">SM1705</strain>
    </source>
</reference>
<dbReference type="Gene3D" id="3.30.70.260">
    <property type="match status" value="1"/>
</dbReference>
<evidence type="ECO:0008006" key="3">
    <source>
        <dbReference type="Google" id="ProtNLM"/>
    </source>
</evidence>
<dbReference type="SUPFAM" id="SSF55021">
    <property type="entry name" value="ACT-like"/>
    <property type="match status" value="1"/>
</dbReference>
<comment type="caution">
    <text evidence="1">The sequence shown here is derived from an EMBL/GenBank/DDBJ whole genome shotgun (WGS) entry which is preliminary data.</text>
</comment>
<protein>
    <recommendedName>
        <fullName evidence="3">Acetolactate synthase</fullName>
    </recommendedName>
</protein>
<dbReference type="Proteomes" id="UP000264589">
    <property type="component" value="Unassembled WGS sequence"/>
</dbReference>
<dbReference type="InterPro" id="IPR045865">
    <property type="entry name" value="ACT-like_dom_sf"/>
</dbReference>
<sequence length="96" mass="11308">MSIETLNIETDNVNGTLRRIWTVIEQRGWFVRCLLVEESGDGAKTWVQVSPYGERKIETLRRQIERLVNVRSVKLEQRSRVRPSMFKEIPHTEVVL</sequence>
<organism evidence="1 2">
    <name type="scientific">Parvularcula marina</name>
    <dbReference type="NCBI Taxonomy" id="2292771"/>
    <lineage>
        <taxon>Bacteria</taxon>
        <taxon>Pseudomonadati</taxon>
        <taxon>Pseudomonadota</taxon>
        <taxon>Alphaproteobacteria</taxon>
        <taxon>Parvularculales</taxon>
        <taxon>Parvularculaceae</taxon>
        <taxon>Parvularcula</taxon>
    </lineage>
</organism>